<dbReference type="Proteomes" id="UP001215280">
    <property type="component" value="Unassembled WGS sequence"/>
</dbReference>
<evidence type="ECO:0000256" key="1">
    <source>
        <dbReference type="SAM" id="MobiDB-lite"/>
    </source>
</evidence>
<feature type="region of interest" description="Disordered" evidence="1">
    <location>
        <begin position="412"/>
        <end position="434"/>
    </location>
</feature>
<gene>
    <name evidence="2" type="ORF">DFH07DRAFT_772843</name>
</gene>
<dbReference type="EMBL" id="JARJLG010000058">
    <property type="protein sequence ID" value="KAJ7757359.1"/>
    <property type="molecule type" value="Genomic_DNA"/>
</dbReference>
<feature type="region of interest" description="Disordered" evidence="1">
    <location>
        <begin position="120"/>
        <end position="183"/>
    </location>
</feature>
<comment type="caution">
    <text evidence="2">The sequence shown here is derived from an EMBL/GenBank/DDBJ whole genome shotgun (WGS) entry which is preliminary data.</text>
</comment>
<proteinExistence type="predicted"/>
<evidence type="ECO:0000313" key="3">
    <source>
        <dbReference type="Proteomes" id="UP001215280"/>
    </source>
</evidence>
<dbReference type="AlphaFoldDB" id="A0AAD7J9B1"/>
<sequence length="586" mass="63790">MPDWPKFRETEPPLLGPSYGIYCVVGMNLNIFVSSNPVRGLVIGTFHCLTLSLEQNGGLCVTDEDGNQCICTRCPDTHVVSGNIVCQACNHMPTAHPPEKSVGVGVGDFLRGFRDAGKQIGVSTSSSTSSDQAKASKEDAEAETSAGLRKKRKSDTDTEPPSKKVRALKASKEKESVKPPKPRGQLVRYGKLVFFTGGMTQDGYLKQPRMPDLEVQDKMRAAGLIVLSNPTNALTIDTSWSCERVNKEIKKLVPQAIKFLERQPYQGDPDDLLGIQNQLWLCILRKGKNLIVTSDALPTGVELADHCKGRSGTSASDRVLYLASKIKIPKKRYRDWEAPDSEPESEDLASDLETIPSEDIVMTPRKKKGKDKGRSTQDIKIKEEPNTDTDTDMKKAAQMRTRLSSGVIEHTPLFIPRSSDGPEEDIAPSGSRALESTSQEVVVVSDDDGDFPPVSALVDFRKTPLHIDSPAPSPRPESPLYDPASFFDDFDATMSEVYSASSVPILRVASSSSVSFTASSTFTPTFAPSWVTGGINTSGPADADTSLESSSGADTSAEISLGLGSRRPRFRRMGKGRMDRNPWSEK</sequence>
<feature type="compositionally biased region" description="Acidic residues" evidence="1">
    <location>
        <begin position="338"/>
        <end position="350"/>
    </location>
</feature>
<feature type="compositionally biased region" description="Basic residues" evidence="1">
    <location>
        <begin position="566"/>
        <end position="575"/>
    </location>
</feature>
<name>A0AAD7J9B1_9AGAR</name>
<feature type="compositionally biased region" description="Polar residues" evidence="1">
    <location>
        <begin position="546"/>
        <end position="558"/>
    </location>
</feature>
<organism evidence="2 3">
    <name type="scientific">Mycena maculata</name>
    <dbReference type="NCBI Taxonomy" id="230809"/>
    <lineage>
        <taxon>Eukaryota</taxon>
        <taxon>Fungi</taxon>
        <taxon>Dikarya</taxon>
        <taxon>Basidiomycota</taxon>
        <taxon>Agaricomycotina</taxon>
        <taxon>Agaricomycetes</taxon>
        <taxon>Agaricomycetidae</taxon>
        <taxon>Agaricales</taxon>
        <taxon>Marasmiineae</taxon>
        <taxon>Mycenaceae</taxon>
        <taxon>Mycena</taxon>
    </lineage>
</organism>
<feature type="compositionally biased region" description="Basic and acidic residues" evidence="1">
    <location>
        <begin position="372"/>
        <end position="393"/>
    </location>
</feature>
<evidence type="ECO:0000313" key="2">
    <source>
        <dbReference type="EMBL" id="KAJ7757359.1"/>
    </source>
</evidence>
<feature type="region of interest" description="Disordered" evidence="1">
    <location>
        <begin position="530"/>
        <end position="586"/>
    </location>
</feature>
<feature type="compositionally biased region" description="Basic and acidic residues" evidence="1">
    <location>
        <begin position="576"/>
        <end position="586"/>
    </location>
</feature>
<accession>A0AAD7J9B1</accession>
<keyword evidence="3" id="KW-1185">Reference proteome</keyword>
<feature type="region of interest" description="Disordered" evidence="1">
    <location>
        <begin position="335"/>
        <end position="393"/>
    </location>
</feature>
<protein>
    <submittedName>
        <fullName evidence="2">Uncharacterized protein</fullName>
    </submittedName>
</protein>
<reference evidence="2" key="1">
    <citation type="submission" date="2023-03" db="EMBL/GenBank/DDBJ databases">
        <title>Massive genome expansion in bonnet fungi (Mycena s.s.) driven by repeated elements and novel gene families across ecological guilds.</title>
        <authorList>
            <consortium name="Lawrence Berkeley National Laboratory"/>
            <person name="Harder C.B."/>
            <person name="Miyauchi S."/>
            <person name="Viragh M."/>
            <person name="Kuo A."/>
            <person name="Thoen E."/>
            <person name="Andreopoulos B."/>
            <person name="Lu D."/>
            <person name="Skrede I."/>
            <person name="Drula E."/>
            <person name="Henrissat B."/>
            <person name="Morin E."/>
            <person name="Kohler A."/>
            <person name="Barry K."/>
            <person name="LaButti K."/>
            <person name="Morin E."/>
            <person name="Salamov A."/>
            <person name="Lipzen A."/>
            <person name="Mereny Z."/>
            <person name="Hegedus B."/>
            <person name="Baldrian P."/>
            <person name="Stursova M."/>
            <person name="Weitz H."/>
            <person name="Taylor A."/>
            <person name="Grigoriev I.V."/>
            <person name="Nagy L.G."/>
            <person name="Martin F."/>
            <person name="Kauserud H."/>
        </authorList>
    </citation>
    <scope>NUCLEOTIDE SEQUENCE</scope>
    <source>
        <strain evidence="2">CBHHK188m</strain>
    </source>
</reference>